<dbReference type="PROSITE" id="PS51194">
    <property type="entry name" value="HELICASE_CTER"/>
    <property type="match status" value="1"/>
</dbReference>
<dbReference type="InterPro" id="IPR001650">
    <property type="entry name" value="Helicase_C-like"/>
</dbReference>
<evidence type="ECO:0000256" key="2">
    <source>
        <dbReference type="SAM" id="Coils"/>
    </source>
</evidence>
<dbReference type="SUPFAM" id="SSF52540">
    <property type="entry name" value="P-loop containing nucleoside triphosphate hydrolases"/>
    <property type="match status" value="1"/>
</dbReference>
<dbReference type="Gene3D" id="3.40.50.300">
    <property type="entry name" value="P-loop containing nucleotide triphosphate hydrolases"/>
    <property type="match status" value="1"/>
</dbReference>
<protein>
    <recommendedName>
        <fullName evidence="4">Helicase C-terminal domain-containing protein</fullName>
    </recommendedName>
</protein>
<sequence length="409" mass="45818">MRTSNFTVSSMHGDMPQKERDEIMDQFRSGDSRVLITIDVWARGIDVQQVIRSGGMSLGDYNIKCYGVGYLDILSLQLKLGNLNIQKKVSSLYFFLLSMTQSRLIGTAGDGKNGCFQKSGRLKTGWVAGVDLGHGKFQFDFELEEDIEVVLRMQPYHNFPAEIPFWVRVVGVPLRVLVMRLEEQKRLDLDFGRVKVVIDGFKELSFETTVDFTGGLEDRARSYKGVVINGNSGQKNKERDHQGKGKGKMFEEPGSKWGRRHAKREKFGVKDIGLTPSEGKHGVELACTDSSGSIGRSKWLRFNSRICGGDARFDEEFEEDAKEKENGVDILEEEKQGDEAEEKDQNAGDWVKKQGVRKKLYKPTVAAGGAPMMRLVQAAKAGAKQTEEKGTSNPKSGPPKPYFLWIQTT</sequence>
<dbReference type="InterPro" id="IPR027417">
    <property type="entry name" value="P-loop_NTPase"/>
</dbReference>
<feature type="coiled-coil region" evidence="2">
    <location>
        <begin position="314"/>
        <end position="341"/>
    </location>
</feature>
<feature type="domain" description="Helicase C-terminal" evidence="4">
    <location>
        <begin position="1"/>
        <end position="171"/>
    </location>
</feature>
<reference evidence="5 6" key="1">
    <citation type="submission" date="2020-02" db="EMBL/GenBank/DDBJ databases">
        <authorList>
            <person name="Ma Q."/>
            <person name="Huang Y."/>
            <person name="Song X."/>
            <person name="Pei D."/>
        </authorList>
    </citation>
    <scope>NUCLEOTIDE SEQUENCE [LARGE SCALE GENOMIC DNA]</scope>
    <source>
        <strain evidence="5">Sxm20200214</strain>
        <tissue evidence="5">Leaf</tissue>
    </source>
</reference>
<gene>
    <name evidence="5" type="ORF">Bca52824_066328</name>
</gene>
<evidence type="ECO:0000256" key="1">
    <source>
        <dbReference type="ARBA" id="ARBA00022884"/>
    </source>
</evidence>
<dbReference type="Pfam" id="PF00271">
    <property type="entry name" value="Helicase_C"/>
    <property type="match status" value="1"/>
</dbReference>
<evidence type="ECO:0000313" key="6">
    <source>
        <dbReference type="Proteomes" id="UP000886595"/>
    </source>
</evidence>
<dbReference type="PANTHER" id="PTHR47958">
    <property type="entry name" value="ATP-DEPENDENT RNA HELICASE DBP3"/>
    <property type="match status" value="1"/>
</dbReference>
<keyword evidence="6" id="KW-1185">Reference proteome</keyword>
<dbReference type="GO" id="GO:0003723">
    <property type="term" value="F:RNA binding"/>
    <property type="evidence" value="ECO:0007669"/>
    <property type="project" value="UniProtKB-KW"/>
</dbReference>
<feature type="region of interest" description="Disordered" evidence="3">
    <location>
        <begin position="371"/>
        <end position="409"/>
    </location>
</feature>
<accession>A0A8X7QQ99</accession>
<proteinExistence type="predicted"/>
<keyword evidence="1" id="KW-0694">RNA-binding</keyword>
<evidence type="ECO:0000259" key="4">
    <source>
        <dbReference type="PROSITE" id="PS51194"/>
    </source>
</evidence>
<evidence type="ECO:0000256" key="3">
    <source>
        <dbReference type="SAM" id="MobiDB-lite"/>
    </source>
</evidence>
<dbReference type="AlphaFoldDB" id="A0A8X7QQ99"/>
<feature type="compositionally biased region" description="Basic and acidic residues" evidence="3">
    <location>
        <begin position="235"/>
        <end position="254"/>
    </location>
</feature>
<dbReference type="Proteomes" id="UP000886595">
    <property type="component" value="Unassembled WGS sequence"/>
</dbReference>
<organism evidence="5 6">
    <name type="scientific">Brassica carinata</name>
    <name type="common">Ethiopian mustard</name>
    <name type="synonym">Abyssinian cabbage</name>
    <dbReference type="NCBI Taxonomy" id="52824"/>
    <lineage>
        <taxon>Eukaryota</taxon>
        <taxon>Viridiplantae</taxon>
        <taxon>Streptophyta</taxon>
        <taxon>Embryophyta</taxon>
        <taxon>Tracheophyta</taxon>
        <taxon>Spermatophyta</taxon>
        <taxon>Magnoliopsida</taxon>
        <taxon>eudicotyledons</taxon>
        <taxon>Gunneridae</taxon>
        <taxon>Pentapetalae</taxon>
        <taxon>rosids</taxon>
        <taxon>malvids</taxon>
        <taxon>Brassicales</taxon>
        <taxon>Brassicaceae</taxon>
        <taxon>Brassiceae</taxon>
        <taxon>Brassica</taxon>
    </lineage>
</organism>
<feature type="region of interest" description="Disordered" evidence="3">
    <location>
        <begin position="228"/>
        <end position="259"/>
    </location>
</feature>
<comment type="caution">
    <text evidence="5">The sequence shown here is derived from an EMBL/GenBank/DDBJ whole genome shotgun (WGS) entry which is preliminary data.</text>
</comment>
<keyword evidence="2" id="KW-0175">Coiled coil</keyword>
<evidence type="ECO:0000313" key="5">
    <source>
        <dbReference type="EMBL" id="KAG2271773.1"/>
    </source>
</evidence>
<name>A0A8X7QQ99_BRACI</name>
<dbReference type="EMBL" id="JAAMPC010000013">
    <property type="protein sequence ID" value="KAG2271773.1"/>
    <property type="molecule type" value="Genomic_DNA"/>
</dbReference>